<dbReference type="EMBL" id="JAAGMU010000917">
    <property type="protein sequence ID" value="NEC80942.1"/>
    <property type="molecule type" value="Genomic_DNA"/>
</dbReference>
<name>A0A6G3U352_9ACTN</name>
<proteinExistence type="predicted"/>
<feature type="region of interest" description="Disordered" evidence="1">
    <location>
        <begin position="1"/>
        <end position="25"/>
    </location>
</feature>
<feature type="compositionally biased region" description="Low complexity" evidence="1">
    <location>
        <begin position="1"/>
        <end position="24"/>
    </location>
</feature>
<dbReference type="RefSeq" id="WP_164335558.1">
    <property type="nucleotide sequence ID" value="NZ_JAAGMU010000917.1"/>
</dbReference>
<protein>
    <submittedName>
        <fullName evidence="2">Uncharacterized protein</fullName>
    </submittedName>
</protein>
<evidence type="ECO:0000313" key="2">
    <source>
        <dbReference type="EMBL" id="NEC80942.1"/>
    </source>
</evidence>
<feature type="region of interest" description="Disordered" evidence="1">
    <location>
        <begin position="267"/>
        <end position="310"/>
    </location>
</feature>
<dbReference type="Pfam" id="PF19934">
    <property type="entry name" value="DUF6397"/>
    <property type="match status" value="1"/>
</dbReference>
<comment type="caution">
    <text evidence="2">The sequence shown here is derived from an EMBL/GenBank/DDBJ whole genome shotgun (WGS) entry which is preliminary data.</text>
</comment>
<dbReference type="AlphaFoldDB" id="A0A6G3U352"/>
<reference evidence="2" key="1">
    <citation type="submission" date="2020-01" db="EMBL/GenBank/DDBJ databases">
        <title>Insect and environment-associated Actinomycetes.</title>
        <authorList>
            <person name="Currrie C."/>
            <person name="Chevrette M."/>
            <person name="Carlson C."/>
            <person name="Stubbendieck R."/>
            <person name="Wendt-Pienkowski E."/>
        </authorList>
    </citation>
    <scope>NUCLEOTIDE SEQUENCE</scope>
    <source>
        <strain evidence="2">SID7958</strain>
    </source>
</reference>
<evidence type="ECO:0000256" key="1">
    <source>
        <dbReference type="SAM" id="MobiDB-lite"/>
    </source>
</evidence>
<feature type="compositionally biased region" description="Basic residues" evidence="1">
    <location>
        <begin position="295"/>
        <end position="310"/>
    </location>
</feature>
<sequence>MTAHTVTHPRPTAAAPHAAVPHTPDASVAPGRAAHELHLKPTEFDLAVRLGRIRTVPGDRGGGPRIERAELERLRARPGFPEELRESVRAVGTAEGAALMGVSKDRFTRLARLGLLSPVKYYLNRYRAVVWLYLADEVRQFTADPGNAALLTGRFPEALRGHLDAGLDLRPRNWRHRHLGFLLRQAGDPWARAGAVAALLDPLHVCEVVGDPWERSRVNLFRPAPPAHGAPGSPAADLARELATAQDADEIAWLRADLARLVAEARTHRPAPRPAPRHPGPAARPVPHGPERSPSRLRRLLRRRRRTPAG</sequence>
<gene>
    <name evidence="2" type="ORF">G3I38_17305</name>
</gene>
<accession>A0A6G3U352</accession>
<organism evidence="2">
    <name type="scientific">Streptomyces sp. SID7958</name>
    <dbReference type="NCBI Taxonomy" id="2706093"/>
    <lineage>
        <taxon>Bacteria</taxon>
        <taxon>Bacillati</taxon>
        <taxon>Actinomycetota</taxon>
        <taxon>Actinomycetes</taxon>
        <taxon>Kitasatosporales</taxon>
        <taxon>Streptomycetaceae</taxon>
        <taxon>Streptomyces</taxon>
    </lineage>
</organism>
<dbReference type="InterPro" id="IPR045652">
    <property type="entry name" value="DUF6397"/>
</dbReference>
<feature type="compositionally biased region" description="Pro residues" evidence="1">
    <location>
        <begin position="272"/>
        <end position="288"/>
    </location>
</feature>